<dbReference type="PATRIC" id="fig|318683.6.peg.563"/>
<dbReference type="OrthoDB" id="7278345at2"/>
<protein>
    <submittedName>
        <fullName evidence="1">Uncharacterized protein</fullName>
    </submittedName>
</protein>
<accession>A0A149TNY4</accession>
<evidence type="ECO:0000313" key="2">
    <source>
        <dbReference type="Proteomes" id="UP000075636"/>
    </source>
</evidence>
<gene>
    <name evidence="1" type="ORF">AD945_00245</name>
</gene>
<sequence>MSNGIRDSHKHRRYAARRKAELLALGYRYQTLALAGDVVDCLERVKMEHGFSNRADAMNWLIRQAMQAGLIEGMAVSNA</sequence>
<reference evidence="1 2" key="1">
    <citation type="submission" date="2015-06" db="EMBL/GenBank/DDBJ databases">
        <title>Improved classification and identification of acetic acid bacteria using matrix-assisted laser desorption/ionization time-of-flight mass spectrometry; Gluconobacter nephelii and Gluconobacter uchimurae are later heterotypic synonyms of Gluconobacter japonicus and Gluconobacter oxydans, respectively.</title>
        <authorList>
            <person name="Li L."/>
            <person name="Cleenwerck I."/>
            <person name="De Vuyst L."/>
            <person name="Vandamme P."/>
        </authorList>
    </citation>
    <scope>NUCLEOTIDE SEQUENCE [LARGE SCALE GENOMIC DNA]</scope>
    <source>
        <strain evidence="1 2">LMG 1768</strain>
    </source>
</reference>
<name>A0A149TNY4_9PROT</name>
<dbReference type="Proteomes" id="UP000075636">
    <property type="component" value="Unassembled WGS sequence"/>
</dbReference>
<proteinExistence type="predicted"/>
<dbReference type="EMBL" id="LHZR01000032">
    <property type="protein sequence ID" value="KXV51475.1"/>
    <property type="molecule type" value="Genomic_DNA"/>
</dbReference>
<dbReference type="RefSeq" id="WP_062105583.1">
    <property type="nucleotide sequence ID" value="NZ_LHZR01000032.1"/>
</dbReference>
<evidence type="ECO:0000313" key="1">
    <source>
        <dbReference type="EMBL" id="KXV51475.1"/>
    </source>
</evidence>
<dbReference type="AlphaFoldDB" id="A0A149TNY4"/>
<comment type="caution">
    <text evidence="1">The sequence shown here is derived from an EMBL/GenBank/DDBJ whole genome shotgun (WGS) entry which is preliminary data.</text>
</comment>
<organism evidence="1 2">
    <name type="scientific">Gluconobacter albidus</name>
    <dbReference type="NCBI Taxonomy" id="318683"/>
    <lineage>
        <taxon>Bacteria</taxon>
        <taxon>Pseudomonadati</taxon>
        <taxon>Pseudomonadota</taxon>
        <taxon>Alphaproteobacteria</taxon>
        <taxon>Acetobacterales</taxon>
        <taxon>Acetobacteraceae</taxon>
        <taxon>Gluconobacter</taxon>
    </lineage>
</organism>